<proteinExistence type="predicted"/>
<feature type="non-terminal residue" evidence="1">
    <location>
        <position position="1"/>
    </location>
</feature>
<dbReference type="EMBL" id="GECZ01013666">
    <property type="protein sequence ID" value="JAS56103.1"/>
    <property type="molecule type" value="Transcribed_RNA"/>
</dbReference>
<dbReference type="AlphaFoldDB" id="A0A1B6G1B4"/>
<accession>A0A1B6G1B4</accession>
<protein>
    <submittedName>
        <fullName evidence="1">Uncharacterized protein</fullName>
    </submittedName>
</protein>
<sequence length="99" mass="11203">FGSMTTKSSGLRMLNDVLLDKAESTKFLGMYLDRGLTWDVHIDSVCSKVASGIYVLCNLCKILFYRCIKNGLLWSDTSTFVLRLEIVGQLFQKHVSKSF</sequence>
<organism evidence="1">
    <name type="scientific">Cuerna arida</name>
    <dbReference type="NCBI Taxonomy" id="1464854"/>
    <lineage>
        <taxon>Eukaryota</taxon>
        <taxon>Metazoa</taxon>
        <taxon>Ecdysozoa</taxon>
        <taxon>Arthropoda</taxon>
        <taxon>Hexapoda</taxon>
        <taxon>Insecta</taxon>
        <taxon>Pterygota</taxon>
        <taxon>Neoptera</taxon>
        <taxon>Paraneoptera</taxon>
        <taxon>Hemiptera</taxon>
        <taxon>Auchenorrhyncha</taxon>
        <taxon>Membracoidea</taxon>
        <taxon>Cicadellidae</taxon>
        <taxon>Cicadellinae</taxon>
        <taxon>Proconiini</taxon>
        <taxon>Cuerna</taxon>
    </lineage>
</organism>
<evidence type="ECO:0000313" key="1">
    <source>
        <dbReference type="EMBL" id="JAS56103.1"/>
    </source>
</evidence>
<reference evidence="1" key="1">
    <citation type="submission" date="2015-11" db="EMBL/GenBank/DDBJ databases">
        <title>De novo transcriptome assembly of four potential Pierce s Disease insect vectors from Arizona vineyards.</title>
        <authorList>
            <person name="Tassone E.E."/>
        </authorList>
    </citation>
    <scope>NUCLEOTIDE SEQUENCE</scope>
</reference>
<gene>
    <name evidence="1" type="ORF">g.47732</name>
</gene>
<name>A0A1B6G1B4_9HEMI</name>